<evidence type="ECO:0000256" key="4">
    <source>
        <dbReference type="ARBA" id="ARBA00022989"/>
    </source>
</evidence>
<dbReference type="SUPFAM" id="SSF58104">
    <property type="entry name" value="Methyl-accepting chemotaxis protein (MCP) signaling domain"/>
    <property type="match status" value="1"/>
</dbReference>
<dbReference type="PANTHER" id="PTHR32089:SF112">
    <property type="entry name" value="LYSOZYME-LIKE PROTEIN-RELATED"/>
    <property type="match status" value="1"/>
</dbReference>
<dbReference type="SMART" id="SM01049">
    <property type="entry name" value="Cache_2"/>
    <property type="match status" value="1"/>
</dbReference>
<dbReference type="EMBL" id="JBJHZX010000022">
    <property type="protein sequence ID" value="MFL0196787.1"/>
    <property type="molecule type" value="Genomic_DNA"/>
</dbReference>
<feature type="domain" description="Methyl-accepting transducer" evidence="10">
    <location>
        <begin position="302"/>
        <end position="559"/>
    </location>
</feature>
<dbReference type="SMART" id="SM00304">
    <property type="entry name" value="HAMP"/>
    <property type="match status" value="1"/>
</dbReference>
<dbReference type="RefSeq" id="WP_406792893.1">
    <property type="nucleotide sequence ID" value="NZ_JBJHZX010000022.1"/>
</dbReference>
<comment type="caution">
    <text evidence="12">The sequence shown here is derived from an EMBL/GenBank/DDBJ whole genome shotgun (WGS) entry which is preliminary data.</text>
</comment>
<evidence type="ECO:0000313" key="13">
    <source>
        <dbReference type="Proteomes" id="UP001623660"/>
    </source>
</evidence>
<dbReference type="Gene3D" id="1.10.287.950">
    <property type="entry name" value="Methyl-accepting chemotaxis protein"/>
    <property type="match status" value="1"/>
</dbReference>
<evidence type="ECO:0000313" key="12">
    <source>
        <dbReference type="EMBL" id="MFL0196787.1"/>
    </source>
</evidence>
<evidence type="ECO:0000256" key="8">
    <source>
        <dbReference type="PROSITE-ProRule" id="PRU00284"/>
    </source>
</evidence>
<evidence type="ECO:0000259" key="11">
    <source>
        <dbReference type="PROSITE" id="PS50885"/>
    </source>
</evidence>
<evidence type="ECO:0000256" key="5">
    <source>
        <dbReference type="ARBA" id="ARBA00023136"/>
    </source>
</evidence>
<dbReference type="Pfam" id="PF17200">
    <property type="entry name" value="sCache_2"/>
    <property type="match status" value="1"/>
</dbReference>
<dbReference type="PANTHER" id="PTHR32089">
    <property type="entry name" value="METHYL-ACCEPTING CHEMOTAXIS PROTEIN MCPB"/>
    <property type="match status" value="1"/>
</dbReference>
<dbReference type="CDD" id="cd06225">
    <property type="entry name" value="HAMP"/>
    <property type="match status" value="1"/>
</dbReference>
<dbReference type="InterPro" id="IPR004089">
    <property type="entry name" value="MCPsignal_dom"/>
</dbReference>
<dbReference type="Pfam" id="PF00015">
    <property type="entry name" value="MCPsignal"/>
    <property type="match status" value="1"/>
</dbReference>
<evidence type="ECO:0000256" key="1">
    <source>
        <dbReference type="ARBA" id="ARBA00004651"/>
    </source>
</evidence>
<proteinExistence type="inferred from homology"/>
<dbReference type="SMART" id="SM00283">
    <property type="entry name" value="MA"/>
    <property type="match status" value="1"/>
</dbReference>
<protein>
    <submittedName>
        <fullName evidence="12">Methyl-accepting chemotaxis protein</fullName>
    </submittedName>
</protein>
<gene>
    <name evidence="12" type="ORF">ACJDU8_14655</name>
</gene>
<evidence type="ECO:0000256" key="2">
    <source>
        <dbReference type="ARBA" id="ARBA00022475"/>
    </source>
</evidence>
<comment type="similarity">
    <text evidence="7">Belongs to the methyl-accepting chemotaxis (MCP) protein family.</text>
</comment>
<reference evidence="12 13" key="1">
    <citation type="submission" date="2024-11" db="EMBL/GenBank/DDBJ databases">
        <authorList>
            <person name="Heng Y.C."/>
            <person name="Lim A.C.H."/>
            <person name="Lee J.K.Y."/>
            <person name="Kittelmann S."/>
        </authorList>
    </citation>
    <scope>NUCLEOTIDE SEQUENCE [LARGE SCALE GENOMIC DNA]</scope>
    <source>
        <strain evidence="12 13">WILCCON 0269</strain>
    </source>
</reference>
<sequence>MKKIKSKNDELSQSFFYSYLRFFILIVFSVVIVGCVSFFYAKKELTQLGETAIKNRIQMGLAMMDALEKQVQDRKLTRSEAQEIFKSEMLNPKQSDGKTRGLNSRLELNIQAYMYAINSKGIEMMHPYKEGEDISNVTDSDGNKLTERIINEAKNPQNGGIVDFNWKNPGETKEKPKINAVAYFEPWDWYINVGCYEEDFYKPAYEILIRIVIISIVIILISILAMMSLMKKKVKPLSQIIGSMKIAAEGNMSVKIDVKNKDEIGIIGEIFNQMIDEIRNVLIKIKQTSAILDEKVTSIRSFTEVTAENSNNIKDAMEQISSAISSSAKDMQNSLGSMNMLSKNINLVKENSIIMKEEAFQASKLNSNIVNILTELENKNLENIEASKETNINIKKLLNKSNDIVSIVETIEGISNEINLLSLNASIESARAGEAGRGFAVVADQIKELSDQTFESVKQINELIKELIDTVNVSANSVETSSKVIESQVTTINETKQTLGKVIEFIENMPQIIEKNVTQIEEVYKSKDIVSSSMDSILSVTEEIAASSEEITASTFEVKEKMENVKSFTGELEQVSSELKSRLNKFFL</sequence>
<dbReference type="InterPro" id="IPR003660">
    <property type="entry name" value="HAMP_dom"/>
</dbReference>
<keyword evidence="5 9" id="KW-0472">Membrane</keyword>
<dbReference type="Gene3D" id="6.10.340.10">
    <property type="match status" value="1"/>
</dbReference>
<evidence type="ECO:0000256" key="7">
    <source>
        <dbReference type="ARBA" id="ARBA00029447"/>
    </source>
</evidence>
<keyword evidence="6 8" id="KW-0807">Transducer</keyword>
<evidence type="ECO:0000256" key="9">
    <source>
        <dbReference type="SAM" id="Phobius"/>
    </source>
</evidence>
<keyword evidence="2" id="KW-1003">Cell membrane</keyword>
<dbReference type="Proteomes" id="UP001623660">
    <property type="component" value="Unassembled WGS sequence"/>
</dbReference>
<keyword evidence="4 9" id="KW-1133">Transmembrane helix</keyword>
<name>A0ABW8SM93_9CLOT</name>
<organism evidence="12 13">
    <name type="scientific">Candidatus Clostridium eludens</name>
    <dbReference type="NCBI Taxonomy" id="3381663"/>
    <lineage>
        <taxon>Bacteria</taxon>
        <taxon>Bacillati</taxon>
        <taxon>Bacillota</taxon>
        <taxon>Clostridia</taxon>
        <taxon>Eubacteriales</taxon>
        <taxon>Clostridiaceae</taxon>
        <taxon>Clostridium</taxon>
    </lineage>
</organism>
<evidence type="ECO:0000256" key="6">
    <source>
        <dbReference type="ARBA" id="ARBA00023224"/>
    </source>
</evidence>
<keyword evidence="13" id="KW-1185">Reference proteome</keyword>
<feature type="transmembrane region" description="Helical" evidence="9">
    <location>
        <begin position="207"/>
        <end position="229"/>
    </location>
</feature>
<feature type="domain" description="HAMP" evidence="11">
    <location>
        <begin position="231"/>
        <end position="283"/>
    </location>
</feature>
<dbReference type="InterPro" id="IPR033480">
    <property type="entry name" value="sCache_2"/>
</dbReference>
<dbReference type="PROSITE" id="PS50885">
    <property type="entry name" value="HAMP"/>
    <property type="match status" value="1"/>
</dbReference>
<dbReference type="Pfam" id="PF00672">
    <property type="entry name" value="HAMP"/>
    <property type="match status" value="1"/>
</dbReference>
<accession>A0ABW8SM93</accession>
<evidence type="ECO:0000259" key="10">
    <source>
        <dbReference type="PROSITE" id="PS50111"/>
    </source>
</evidence>
<comment type="subcellular location">
    <subcellularLocation>
        <location evidence="1">Cell membrane</location>
        <topology evidence="1">Multi-pass membrane protein</topology>
    </subcellularLocation>
</comment>
<feature type="transmembrane region" description="Helical" evidence="9">
    <location>
        <begin position="20"/>
        <end position="41"/>
    </location>
</feature>
<evidence type="ECO:0000256" key="3">
    <source>
        <dbReference type="ARBA" id="ARBA00022692"/>
    </source>
</evidence>
<dbReference type="PROSITE" id="PS51257">
    <property type="entry name" value="PROKAR_LIPOPROTEIN"/>
    <property type="match status" value="1"/>
</dbReference>
<dbReference type="Gene3D" id="3.30.450.20">
    <property type="entry name" value="PAS domain"/>
    <property type="match status" value="1"/>
</dbReference>
<dbReference type="PROSITE" id="PS50111">
    <property type="entry name" value="CHEMOTAXIS_TRANSDUC_2"/>
    <property type="match status" value="1"/>
</dbReference>
<keyword evidence="3 9" id="KW-0812">Transmembrane</keyword>